<sequence>MPILPVPSLNALLTKTLKTVKKTAAKNVHQHHILHHTLKGLDNLPTPLLERVNHQLKASTAEQYPLADAHLRLILAVSNKLKRPLALDKLPNLRQKFGTDAVSLQAPSVWQQNAEASGNSENAVSWQDKTIANADGGDMTVRCYQQSKQNNEGKSTDEVAMLFFHGGGFCIGDIDTHHEFCHTVCAQTGWAVVSVDYRMAPEYPAPTALKDCLAAYAWLAEHSQSLGALPSRIVLSGDSAGGCLAALVAQQVIKPIEALWQDNNQATETAKKANNTFKKSLADLPRPLAQLPLYPVTDYEAEYPSWELYGEGLLLDHNDANVFNTAYTQHSGLTQSHPLISVMQGDNSHLCPSYVVVAELDILRDEGLAYAELLQKEGVKIETYTVLGAPHGFINLMSVHQGLGNQTNYIIKSFACFVQNLLTSEGDEPNL</sequence>
<proteinExistence type="inferred from homology"/>
<reference evidence="6" key="1">
    <citation type="journal article" date="2019" name="Int. J. Syst. Evol. Microbiol.">
        <title>The Global Catalogue of Microorganisms (GCM) 10K type strain sequencing project: providing services to taxonomists for standard genome sequencing and annotation.</title>
        <authorList>
            <consortium name="The Broad Institute Genomics Platform"/>
            <consortium name="The Broad Institute Genome Sequencing Center for Infectious Disease"/>
            <person name="Wu L."/>
            <person name="Ma J."/>
        </authorList>
    </citation>
    <scope>NUCLEOTIDE SEQUENCE [LARGE SCALE GENOMIC DNA]</scope>
    <source>
        <strain evidence="6">KCTC 42280</strain>
    </source>
</reference>
<gene>
    <name evidence="5" type="ORF">GCM10016272_14720</name>
</gene>
<evidence type="ECO:0000256" key="3">
    <source>
        <dbReference type="PROSITE-ProRule" id="PRU10038"/>
    </source>
</evidence>
<dbReference type="InterPro" id="IPR002168">
    <property type="entry name" value="Lipase_GDXG_HIS_AS"/>
</dbReference>
<evidence type="ECO:0000256" key="1">
    <source>
        <dbReference type="ARBA" id="ARBA00010515"/>
    </source>
</evidence>
<dbReference type="SUPFAM" id="SSF53474">
    <property type="entry name" value="alpha/beta-Hydrolases"/>
    <property type="match status" value="1"/>
</dbReference>
<name>A0ABQ3GRG4_9GAMM</name>
<organism evidence="5 6">
    <name type="scientific">Psychrobacter glaciei</name>
    <dbReference type="NCBI Taxonomy" id="619771"/>
    <lineage>
        <taxon>Bacteria</taxon>
        <taxon>Pseudomonadati</taxon>
        <taxon>Pseudomonadota</taxon>
        <taxon>Gammaproteobacteria</taxon>
        <taxon>Moraxellales</taxon>
        <taxon>Moraxellaceae</taxon>
        <taxon>Psychrobacter</taxon>
    </lineage>
</organism>
<comment type="caution">
    <text evidence="5">The sequence shown here is derived from an EMBL/GenBank/DDBJ whole genome shotgun (WGS) entry which is preliminary data.</text>
</comment>
<dbReference type="InterPro" id="IPR050300">
    <property type="entry name" value="GDXG_lipolytic_enzyme"/>
</dbReference>
<evidence type="ECO:0000259" key="4">
    <source>
        <dbReference type="Pfam" id="PF07859"/>
    </source>
</evidence>
<feature type="active site" evidence="3">
    <location>
        <position position="239"/>
    </location>
</feature>
<comment type="similarity">
    <text evidence="1">Belongs to the 'GDXG' lipolytic enzyme family.</text>
</comment>
<dbReference type="InterPro" id="IPR033140">
    <property type="entry name" value="Lipase_GDXG_put_SER_AS"/>
</dbReference>
<dbReference type="Proteomes" id="UP000610203">
    <property type="component" value="Unassembled WGS sequence"/>
</dbReference>
<dbReference type="RefSeq" id="WP_189583949.1">
    <property type="nucleotide sequence ID" value="NZ_BMZR01000002.1"/>
</dbReference>
<evidence type="ECO:0000313" key="5">
    <source>
        <dbReference type="EMBL" id="GHD32011.1"/>
    </source>
</evidence>
<dbReference type="PANTHER" id="PTHR48081:SF8">
    <property type="entry name" value="ALPHA_BETA HYDROLASE FOLD-3 DOMAIN-CONTAINING PROTEIN-RELATED"/>
    <property type="match status" value="1"/>
</dbReference>
<keyword evidence="6" id="KW-1185">Reference proteome</keyword>
<dbReference type="EMBL" id="BMZR01000002">
    <property type="protein sequence ID" value="GHD32011.1"/>
    <property type="molecule type" value="Genomic_DNA"/>
</dbReference>
<keyword evidence="2" id="KW-0378">Hydrolase</keyword>
<dbReference type="InterPro" id="IPR013094">
    <property type="entry name" value="AB_hydrolase_3"/>
</dbReference>
<dbReference type="Pfam" id="PF07859">
    <property type="entry name" value="Abhydrolase_3"/>
    <property type="match status" value="1"/>
</dbReference>
<accession>A0ABQ3GRG4</accession>
<dbReference type="PANTHER" id="PTHR48081">
    <property type="entry name" value="AB HYDROLASE SUPERFAMILY PROTEIN C4A8.06C"/>
    <property type="match status" value="1"/>
</dbReference>
<dbReference type="InterPro" id="IPR029058">
    <property type="entry name" value="AB_hydrolase_fold"/>
</dbReference>
<dbReference type="PROSITE" id="PS01174">
    <property type="entry name" value="LIPASE_GDXG_SER"/>
    <property type="match status" value="1"/>
</dbReference>
<evidence type="ECO:0000256" key="2">
    <source>
        <dbReference type="ARBA" id="ARBA00022801"/>
    </source>
</evidence>
<dbReference type="PROSITE" id="PS01173">
    <property type="entry name" value="LIPASE_GDXG_HIS"/>
    <property type="match status" value="1"/>
</dbReference>
<evidence type="ECO:0000313" key="6">
    <source>
        <dbReference type="Proteomes" id="UP000610203"/>
    </source>
</evidence>
<feature type="domain" description="Alpha/beta hydrolase fold-3" evidence="4">
    <location>
        <begin position="161"/>
        <end position="394"/>
    </location>
</feature>
<dbReference type="Gene3D" id="3.40.50.1820">
    <property type="entry name" value="alpha/beta hydrolase"/>
    <property type="match status" value="1"/>
</dbReference>
<protein>
    <recommendedName>
        <fullName evidence="4">Alpha/beta hydrolase fold-3 domain-containing protein</fullName>
    </recommendedName>
</protein>